<dbReference type="PANTHER" id="PTHR13604:SF0">
    <property type="entry name" value="ABASIC SITE PROCESSING PROTEIN HMCES"/>
    <property type="match status" value="1"/>
</dbReference>
<gene>
    <name evidence="9" type="ordered locus">Ppro_1866</name>
</gene>
<evidence type="ECO:0000313" key="10">
    <source>
        <dbReference type="Proteomes" id="UP000006732"/>
    </source>
</evidence>
<keyword evidence="4 8" id="KW-0378">Hydrolase</keyword>
<dbReference type="GO" id="GO:0008233">
    <property type="term" value="F:peptidase activity"/>
    <property type="evidence" value="ECO:0007669"/>
    <property type="project" value="UniProtKB-KW"/>
</dbReference>
<keyword evidence="10" id="KW-1185">Reference proteome</keyword>
<organism evidence="9 10">
    <name type="scientific">Pelobacter propionicus (strain DSM 2379 / NBRC 103807 / OttBd1)</name>
    <dbReference type="NCBI Taxonomy" id="338966"/>
    <lineage>
        <taxon>Bacteria</taxon>
        <taxon>Pseudomonadati</taxon>
        <taxon>Thermodesulfobacteriota</taxon>
        <taxon>Desulfuromonadia</taxon>
        <taxon>Desulfuromonadales</taxon>
        <taxon>Desulfuromonadaceae</taxon>
        <taxon>Pelobacter</taxon>
    </lineage>
</organism>
<proteinExistence type="inferred from homology"/>
<evidence type="ECO:0000256" key="5">
    <source>
        <dbReference type="ARBA" id="ARBA00023124"/>
    </source>
</evidence>
<dbReference type="SUPFAM" id="SSF143081">
    <property type="entry name" value="BB1717-like"/>
    <property type="match status" value="1"/>
</dbReference>
<keyword evidence="5" id="KW-0190">Covalent protein-DNA linkage</keyword>
<dbReference type="eggNOG" id="COG2135">
    <property type="taxonomic scope" value="Bacteria"/>
</dbReference>
<dbReference type="Gene3D" id="3.90.1680.10">
    <property type="entry name" value="SOS response associated peptidase-like"/>
    <property type="match status" value="1"/>
</dbReference>
<accession>A1AQ57</accession>
<dbReference type="Proteomes" id="UP000006732">
    <property type="component" value="Chromosome"/>
</dbReference>
<protein>
    <recommendedName>
        <fullName evidence="8">Abasic site processing protein</fullName>
        <ecNumber evidence="8">3.4.-.-</ecNumber>
    </recommendedName>
</protein>
<keyword evidence="2 8" id="KW-0645">Protease</keyword>
<evidence type="ECO:0000256" key="4">
    <source>
        <dbReference type="ARBA" id="ARBA00022801"/>
    </source>
</evidence>
<dbReference type="GO" id="GO:0006508">
    <property type="term" value="P:proteolysis"/>
    <property type="evidence" value="ECO:0007669"/>
    <property type="project" value="UniProtKB-KW"/>
</dbReference>
<dbReference type="AlphaFoldDB" id="A1AQ57"/>
<dbReference type="HOGENOM" id="CLU_035990_6_2_7"/>
<evidence type="ECO:0000256" key="1">
    <source>
        <dbReference type="ARBA" id="ARBA00008136"/>
    </source>
</evidence>
<keyword evidence="3" id="KW-0227">DNA damage</keyword>
<comment type="similarity">
    <text evidence="1 8">Belongs to the SOS response-associated peptidase family.</text>
</comment>
<dbReference type="EC" id="3.4.-.-" evidence="8"/>
<dbReference type="STRING" id="338966.Ppro_1866"/>
<dbReference type="KEGG" id="ppd:Ppro_1866"/>
<dbReference type="Pfam" id="PF02586">
    <property type="entry name" value="SRAP"/>
    <property type="match status" value="1"/>
</dbReference>
<dbReference type="InterPro" id="IPR003738">
    <property type="entry name" value="SRAP"/>
</dbReference>
<evidence type="ECO:0000256" key="6">
    <source>
        <dbReference type="ARBA" id="ARBA00023125"/>
    </source>
</evidence>
<dbReference type="GO" id="GO:0016829">
    <property type="term" value="F:lyase activity"/>
    <property type="evidence" value="ECO:0007669"/>
    <property type="project" value="UniProtKB-KW"/>
</dbReference>
<evidence type="ECO:0000256" key="3">
    <source>
        <dbReference type="ARBA" id="ARBA00022763"/>
    </source>
</evidence>
<keyword evidence="6" id="KW-0238">DNA-binding</keyword>
<evidence type="ECO:0000256" key="2">
    <source>
        <dbReference type="ARBA" id="ARBA00022670"/>
    </source>
</evidence>
<dbReference type="EMBL" id="CP000482">
    <property type="protein sequence ID" value="ABK99477.1"/>
    <property type="molecule type" value="Genomic_DNA"/>
</dbReference>
<name>A1AQ57_PELPD</name>
<evidence type="ECO:0000256" key="7">
    <source>
        <dbReference type="ARBA" id="ARBA00023239"/>
    </source>
</evidence>
<evidence type="ECO:0000256" key="8">
    <source>
        <dbReference type="RuleBase" id="RU364100"/>
    </source>
</evidence>
<dbReference type="PANTHER" id="PTHR13604">
    <property type="entry name" value="DC12-RELATED"/>
    <property type="match status" value="1"/>
</dbReference>
<keyword evidence="7" id="KW-0456">Lyase</keyword>
<dbReference type="GO" id="GO:0106300">
    <property type="term" value="P:protein-DNA covalent cross-linking repair"/>
    <property type="evidence" value="ECO:0007669"/>
    <property type="project" value="InterPro"/>
</dbReference>
<dbReference type="InterPro" id="IPR036590">
    <property type="entry name" value="SRAP-like"/>
</dbReference>
<sequence length="222" mass="25265">MCGRFVTIIPYEELKQIFDLVESQTRPEQRYNVAPTQSVGVIRQAEDSTNHYDQSKWGLIPSWSTDPSKGASLINARSETVAEKPSFRHAIKKNRCIIPVSGFFEWSHAGTEKHPHFICLADKSVMALAGIWEHWKSPDGTVLETFSILTTSANKLISGLHERMPVILQPDTYGLWLDRNLQDPHHLEHLYAPFPDELMTYYMVPDLVNNPRFDSPACIVCV</sequence>
<dbReference type="GO" id="GO:0003697">
    <property type="term" value="F:single-stranded DNA binding"/>
    <property type="evidence" value="ECO:0007669"/>
    <property type="project" value="InterPro"/>
</dbReference>
<dbReference type="RefSeq" id="WP_011735753.1">
    <property type="nucleotide sequence ID" value="NC_008609.1"/>
</dbReference>
<reference evidence="9 10" key="1">
    <citation type="submission" date="2006-10" db="EMBL/GenBank/DDBJ databases">
        <title>Complete sequence of chromosome of Pelobacter propionicus DSM 2379.</title>
        <authorList>
            <consortium name="US DOE Joint Genome Institute"/>
            <person name="Copeland A."/>
            <person name="Lucas S."/>
            <person name="Lapidus A."/>
            <person name="Barry K."/>
            <person name="Detter J.C."/>
            <person name="Glavina del Rio T."/>
            <person name="Hammon N."/>
            <person name="Israni S."/>
            <person name="Dalin E."/>
            <person name="Tice H."/>
            <person name="Pitluck S."/>
            <person name="Saunders E."/>
            <person name="Brettin T."/>
            <person name="Bruce D."/>
            <person name="Han C."/>
            <person name="Tapia R."/>
            <person name="Schmutz J."/>
            <person name="Larimer F."/>
            <person name="Land M."/>
            <person name="Hauser L."/>
            <person name="Kyrpides N."/>
            <person name="Kim E."/>
            <person name="Lovley D."/>
            <person name="Richardson P."/>
        </authorList>
    </citation>
    <scope>NUCLEOTIDE SEQUENCE [LARGE SCALE GENOMIC DNA]</scope>
    <source>
        <strain evidence="10">DSM 2379 / NBRC 103807 / OttBd1</strain>
    </source>
</reference>
<evidence type="ECO:0000313" key="9">
    <source>
        <dbReference type="EMBL" id="ABK99477.1"/>
    </source>
</evidence>
<dbReference type="OrthoDB" id="6192129at2"/>